<comment type="caution">
    <text evidence="3">The sequence shown here is derived from an EMBL/GenBank/DDBJ whole genome shotgun (WGS) entry which is preliminary data.</text>
</comment>
<dbReference type="InterPro" id="IPR026082">
    <property type="entry name" value="ABCA"/>
</dbReference>
<dbReference type="AlphaFoldDB" id="A0AAV5V9V3"/>
<evidence type="ECO:0000313" key="3">
    <source>
        <dbReference type="EMBL" id="GMT16106.1"/>
    </source>
</evidence>
<organism evidence="3 4">
    <name type="scientific">Pristionchus fissidentatus</name>
    <dbReference type="NCBI Taxonomy" id="1538716"/>
    <lineage>
        <taxon>Eukaryota</taxon>
        <taxon>Metazoa</taxon>
        <taxon>Ecdysozoa</taxon>
        <taxon>Nematoda</taxon>
        <taxon>Chromadorea</taxon>
        <taxon>Rhabditida</taxon>
        <taxon>Rhabditina</taxon>
        <taxon>Diplogasteromorpha</taxon>
        <taxon>Diplogasteroidea</taxon>
        <taxon>Neodiplogasteridae</taxon>
        <taxon>Pristionchus</taxon>
    </lineage>
</organism>
<dbReference type="PANTHER" id="PTHR19229:SF260">
    <property type="entry name" value="ABC TRANSPORTER DOMAIN-CONTAINING PROTEIN"/>
    <property type="match status" value="1"/>
</dbReference>
<dbReference type="GO" id="GO:0005524">
    <property type="term" value="F:ATP binding"/>
    <property type="evidence" value="ECO:0007669"/>
    <property type="project" value="InterPro"/>
</dbReference>
<feature type="domain" description="ABC transporter" evidence="1">
    <location>
        <begin position="9"/>
        <end position="95"/>
    </location>
</feature>
<proteinExistence type="predicted"/>
<protein>
    <recommendedName>
        <fullName evidence="5">ABC transporter domain-containing protein</fullName>
    </recommendedName>
</protein>
<dbReference type="PROSITE" id="PS00211">
    <property type="entry name" value="ABC_TRANSPORTER_1"/>
    <property type="match status" value="1"/>
</dbReference>
<evidence type="ECO:0000259" key="1">
    <source>
        <dbReference type="Pfam" id="PF00005"/>
    </source>
</evidence>
<dbReference type="InterPro" id="IPR017871">
    <property type="entry name" value="ABC_transporter-like_CS"/>
</dbReference>
<evidence type="ECO:0000259" key="2">
    <source>
        <dbReference type="Pfam" id="PF23321"/>
    </source>
</evidence>
<dbReference type="InterPro" id="IPR027417">
    <property type="entry name" value="P-loop_NTPase"/>
</dbReference>
<feature type="domain" description="ABCA1-4-like C-terminal R2 regulatory" evidence="2">
    <location>
        <begin position="159"/>
        <end position="232"/>
    </location>
</feature>
<dbReference type="Gene3D" id="3.40.50.300">
    <property type="entry name" value="P-loop containing nucleotide triphosphate hydrolases"/>
    <property type="match status" value="1"/>
</dbReference>
<dbReference type="Proteomes" id="UP001432322">
    <property type="component" value="Unassembled WGS sequence"/>
</dbReference>
<name>A0AAV5V9V3_9BILA</name>
<dbReference type="PANTHER" id="PTHR19229">
    <property type="entry name" value="ATP-BINDING CASSETTE TRANSPORTER SUBFAMILY A ABCA"/>
    <property type="match status" value="1"/>
</dbReference>
<accession>A0AAV5V9V3</accession>
<dbReference type="EMBL" id="BTSY01000002">
    <property type="protein sequence ID" value="GMT16106.1"/>
    <property type="molecule type" value="Genomic_DNA"/>
</dbReference>
<dbReference type="GO" id="GO:0016887">
    <property type="term" value="F:ATP hydrolysis activity"/>
    <property type="evidence" value="ECO:0007669"/>
    <property type="project" value="InterPro"/>
</dbReference>
<dbReference type="InterPro" id="IPR003439">
    <property type="entry name" value="ABC_transporter-like_ATP-bd"/>
</dbReference>
<keyword evidence="4" id="KW-1185">Reference proteome</keyword>
<evidence type="ECO:0000313" key="4">
    <source>
        <dbReference type="Proteomes" id="UP001432322"/>
    </source>
</evidence>
<dbReference type="Pfam" id="PF23321">
    <property type="entry name" value="R1_ABCA1"/>
    <property type="match status" value="1"/>
</dbReference>
<dbReference type="GO" id="GO:0140359">
    <property type="term" value="F:ABC-type transporter activity"/>
    <property type="evidence" value="ECO:0007669"/>
    <property type="project" value="InterPro"/>
</dbReference>
<dbReference type="GO" id="GO:0005319">
    <property type="term" value="F:lipid transporter activity"/>
    <property type="evidence" value="ECO:0007669"/>
    <property type="project" value="TreeGrafter"/>
</dbReference>
<sequence length="260" mass="28954">SSRSSNAFRNLGYCPQFDALNMKLTTKENVEFYARIRGIEEKKMKETVHSLLRSLHLLPYADVLTAALSGGNRRKLSVAVALVSQPPVIMLDEPSAGMDPGSQQFLWSVIGKMRRAGRAVVLTSHSMEECEALCTRIAILDKGKIRCIGSKQHIKSKFGDGFSLTIKFSTSKHAEESIQLIHERLPKAKLTAVHCSAAFYRIPSDLTTVVEILQVVNTVKERFTVEDFTLSQTTLEEIFQHLSETRNTPSQTDLLEEGSA</sequence>
<feature type="non-terminal residue" evidence="3">
    <location>
        <position position="1"/>
    </location>
</feature>
<evidence type="ECO:0008006" key="5">
    <source>
        <dbReference type="Google" id="ProtNLM"/>
    </source>
</evidence>
<dbReference type="GO" id="GO:0016020">
    <property type="term" value="C:membrane"/>
    <property type="evidence" value="ECO:0007669"/>
    <property type="project" value="InterPro"/>
</dbReference>
<dbReference type="InterPro" id="IPR056264">
    <property type="entry name" value="R2_ABCA1-4-like"/>
</dbReference>
<dbReference type="Pfam" id="PF00005">
    <property type="entry name" value="ABC_tran"/>
    <property type="match status" value="1"/>
</dbReference>
<gene>
    <name evidence="3" type="ORF">PFISCL1PPCAC_7403</name>
</gene>
<dbReference type="SUPFAM" id="SSF52540">
    <property type="entry name" value="P-loop containing nucleoside triphosphate hydrolases"/>
    <property type="match status" value="1"/>
</dbReference>
<reference evidence="3" key="1">
    <citation type="submission" date="2023-10" db="EMBL/GenBank/DDBJ databases">
        <title>Genome assembly of Pristionchus species.</title>
        <authorList>
            <person name="Yoshida K."/>
            <person name="Sommer R.J."/>
        </authorList>
    </citation>
    <scope>NUCLEOTIDE SEQUENCE</scope>
    <source>
        <strain evidence="3">RS5133</strain>
    </source>
</reference>